<dbReference type="InterPro" id="IPR045078">
    <property type="entry name" value="TST/MPST-like"/>
</dbReference>
<dbReference type="KEGG" id="rsu:NHU_03889"/>
<evidence type="ECO:0000256" key="5">
    <source>
        <dbReference type="ARBA" id="ARBA00051793"/>
    </source>
</evidence>
<dbReference type="FunFam" id="3.40.250.10:FF:000015">
    <property type="entry name" value="Sulfurtransferase"/>
    <property type="match status" value="1"/>
</dbReference>
<dbReference type="InterPro" id="IPR001763">
    <property type="entry name" value="Rhodanese-like_dom"/>
</dbReference>
<accession>A0A0D6B793</accession>
<evidence type="ECO:0000256" key="8">
    <source>
        <dbReference type="ARBA" id="ARBA00078354"/>
    </source>
</evidence>
<feature type="domain" description="Rhodanese" evidence="10">
    <location>
        <begin position="179"/>
        <end position="293"/>
    </location>
</feature>
<comment type="catalytic activity">
    <reaction evidence="5">
        <text>2-oxo-3-sulfanylpropanoate + [thioredoxin]-dithiol = [thioredoxin]-disulfide + hydrogen sulfide + pyruvate + H(+)</text>
        <dbReference type="Rhea" id="RHEA:21740"/>
        <dbReference type="Rhea" id="RHEA-COMP:10698"/>
        <dbReference type="Rhea" id="RHEA-COMP:10700"/>
        <dbReference type="ChEBI" id="CHEBI:15361"/>
        <dbReference type="ChEBI" id="CHEBI:15378"/>
        <dbReference type="ChEBI" id="CHEBI:29919"/>
        <dbReference type="ChEBI" id="CHEBI:29950"/>
        <dbReference type="ChEBI" id="CHEBI:50058"/>
        <dbReference type="ChEBI" id="CHEBI:57678"/>
        <dbReference type="EC" id="2.8.1.2"/>
    </reaction>
    <physiologicalReaction direction="left-to-right" evidence="5">
        <dbReference type="Rhea" id="RHEA:21741"/>
    </physiologicalReaction>
</comment>
<evidence type="ECO:0000256" key="1">
    <source>
        <dbReference type="ARBA" id="ARBA00004496"/>
    </source>
</evidence>
<evidence type="ECO:0000256" key="3">
    <source>
        <dbReference type="ARBA" id="ARBA00022679"/>
    </source>
</evidence>
<dbReference type="PROSITE" id="PS50206">
    <property type="entry name" value="RHODANESE_3"/>
    <property type="match status" value="2"/>
</dbReference>
<dbReference type="Proteomes" id="UP000064912">
    <property type="component" value="Chromosome"/>
</dbReference>
<dbReference type="EC" id="2.8.1.2" evidence="6"/>
<dbReference type="AlphaFoldDB" id="A0A0D6B793"/>
<organism evidence="11 12">
    <name type="scientific">Rhodovulum sulfidophilum</name>
    <name type="common">Rhodobacter sulfidophilus</name>
    <dbReference type="NCBI Taxonomy" id="35806"/>
    <lineage>
        <taxon>Bacteria</taxon>
        <taxon>Pseudomonadati</taxon>
        <taxon>Pseudomonadota</taxon>
        <taxon>Alphaproteobacteria</taxon>
        <taxon>Rhodobacterales</taxon>
        <taxon>Paracoccaceae</taxon>
        <taxon>Rhodovulum</taxon>
    </lineage>
</organism>
<name>A0A0D6B793_RHOSU</name>
<feature type="compositionally biased region" description="Basic and acidic residues" evidence="9">
    <location>
        <begin position="193"/>
        <end position="203"/>
    </location>
</feature>
<dbReference type="PANTHER" id="PTHR11364:SF27">
    <property type="entry name" value="SULFURTRANSFERASE"/>
    <property type="match status" value="1"/>
</dbReference>
<dbReference type="GO" id="GO:0016784">
    <property type="term" value="F:3-mercaptopyruvate sulfurtransferase activity"/>
    <property type="evidence" value="ECO:0007669"/>
    <property type="project" value="UniProtKB-EC"/>
</dbReference>
<dbReference type="GO" id="GO:0004792">
    <property type="term" value="F:thiosulfate-cyanide sulfurtransferase activity"/>
    <property type="evidence" value="ECO:0007669"/>
    <property type="project" value="InterPro"/>
</dbReference>
<evidence type="ECO:0000256" key="7">
    <source>
        <dbReference type="ARBA" id="ARBA00070833"/>
    </source>
</evidence>
<feature type="region of interest" description="Disordered" evidence="9">
    <location>
        <begin position="193"/>
        <end position="212"/>
    </location>
</feature>
<sequence>MSAQPEGEVMSYDDPKTLVSTDWLAAHLNDPDLRILDASCRPVFSTDTPRDPVAEYQAAHIPGARLFDIDEISDHRSDLPHMAPPPEKFISRLRAMGVGDGHQVVVYDSAGLFSAARVWWTFRLMGKTDIAVLDGGLPKWRTEERPLEDMPPVVRDRHMTVQRQAGLIKDVTQVAAASKLGDYEIVDARGASRFEGTDPEPRPGLRSGHIPGSKNVPFATLLNADATMKSPEALKAVFEAAGVDLRKPVITSCGSGVTAAILSLALEVIGHRNHSLYDGSWSEWGMYGDLPVETGPARC</sequence>
<keyword evidence="4" id="KW-0677">Repeat</keyword>
<dbReference type="Gene3D" id="3.40.250.10">
    <property type="entry name" value="Rhodanese-like domain"/>
    <property type="match status" value="2"/>
</dbReference>
<evidence type="ECO:0000313" key="12">
    <source>
        <dbReference type="Proteomes" id="UP000064912"/>
    </source>
</evidence>
<dbReference type="InterPro" id="IPR036873">
    <property type="entry name" value="Rhodanese-like_dom_sf"/>
</dbReference>
<dbReference type="CDD" id="cd01449">
    <property type="entry name" value="TST_Repeat_2"/>
    <property type="match status" value="1"/>
</dbReference>
<reference evidence="11 12" key="1">
    <citation type="submission" date="2015-02" db="EMBL/GenBank/DDBJ databases">
        <title>Genome sequene of Rhodovulum sulfidophilum DSM 2351.</title>
        <authorList>
            <person name="Nagao N."/>
        </authorList>
    </citation>
    <scope>NUCLEOTIDE SEQUENCE [LARGE SCALE GENOMIC DNA]</scope>
    <source>
        <strain evidence="11 12">DSM 2351</strain>
    </source>
</reference>
<dbReference type="EMBL" id="AP014800">
    <property type="protein sequence ID" value="BAQ71013.1"/>
    <property type="molecule type" value="Genomic_DNA"/>
</dbReference>
<comment type="subcellular location">
    <subcellularLocation>
        <location evidence="1">Cytoplasm</location>
    </subcellularLocation>
</comment>
<dbReference type="eggNOG" id="COG2897">
    <property type="taxonomic scope" value="Bacteria"/>
</dbReference>
<dbReference type="GO" id="GO:0005737">
    <property type="term" value="C:cytoplasm"/>
    <property type="evidence" value="ECO:0007669"/>
    <property type="project" value="UniProtKB-SubCell"/>
</dbReference>
<dbReference type="PROSITE" id="PS00380">
    <property type="entry name" value="RHODANESE_1"/>
    <property type="match status" value="1"/>
</dbReference>
<keyword evidence="3 11" id="KW-0808">Transferase</keyword>
<protein>
    <recommendedName>
        <fullName evidence="7">3-mercaptopyruvate sulfurtransferase</fullName>
        <ecNumber evidence="6">2.8.1.2</ecNumber>
    </recommendedName>
    <alternativeName>
        <fullName evidence="8">Rhodanese-like protein</fullName>
    </alternativeName>
</protein>
<keyword evidence="11" id="KW-0670">Pyruvate</keyword>
<evidence type="ECO:0000259" key="10">
    <source>
        <dbReference type="PROSITE" id="PS50206"/>
    </source>
</evidence>
<evidence type="ECO:0000256" key="6">
    <source>
        <dbReference type="ARBA" id="ARBA00066832"/>
    </source>
</evidence>
<feature type="domain" description="Rhodanese" evidence="10">
    <location>
        <begin position="29"/>
        <end position="149"/>
    </location>
</feature>
<dbReference type="CDD" id="cd01448">
    <property type="entry name" value="TST_Repeat_1"/>
    <property type="match status" value="1"/>
</dbReference>
<dbReference type="SMART" id="SM00450">
    <property type="entry name" value="RHOD"/>
    <property type="match status" value="2"/>
</dbReference>
<proteinExistence type="predicted"/>
<evidence type="ECO:0000313" key="11">
    <source>
        <dbReference type="EMBL" id="BAQ71013.1"/>
    </source>
</evidence>
<dbReference type="SUPFAM" id="SSF52821">
    <property type="entry name" value="Rhodanese/Cell cycle control phosphatase"/>
    <property type="match status" value="2"/>
</dbReference>
<dbReference type="FunFam" id="3.40.250.10:FF:000001">
    <property type="entry name" value="Sulfurtransferase"/>
    <property type="match status" value="1"/>
</dbReference>
<dbReference type="InterPro" id="IPR001307">
    <property type="entry name" value="Thiosulphate_STrfase_CS"/>
</dbReference>
<evidence type="ECO:0000256" key="2">
    <source>
        <dbReference type="ARBA" id="ARBA00022490"/>
    </source>
</evidence>
<keyword evidence="2" id="KW-0963">Cytoplasm</keyword>
<dbReference type="PATRIC" id="fig|35806.4.peg.3990"/>
<dbReference type="PANTHER" id="PTHR11364">
    <property type="entry name" value="THIOSULFATE SULFERTANSFERASE"/>
    <property type="match status" value="1"/>
</dbReference>
<gene>
    <name evidence="11" type="ORF">NHU_03889</name>
</gene>
<evidence type="ECO:0000256" key="4">
    <source>
        <dbReference type="ARBA" id="ARBA00022737"/>
    </source>
</evidence>
<dbReference type="NCBIfam" id="NF008557">
    <property type="entry name" value="PRK11493.1"/>
    <property type="match status" value="1"/>
</dbReference>
<dbReference type="Pfam" id="PF00581">
    <property type="entry name" value="Rhodanese"/>
    <property type="match status" value="2"/>
</dbReference>
<evidence type="ECO:0000256" key="9">
    <source>
        <dbReference type="SAM" id="MobiDB-lite"/>
    </source>
</evidence>